<sequence>MLILDTSVWIEFLRQNPQYSKNIRELLESKAILAVECVFAELLQGVRTKAEKRIILQYWEYLPKINLPQVMLDAGLYFSGNKLSAKGIGLIDAIILMHALHSKAKIWTLDKKFQKIIPQELLYNELTS</sequence>
<comment type="cofactor">
    <cofactor evidence="1">
        <name>Mg(2+)</name>
        <dbReference type="ChEBI" id="CHEBI:18420"/>
    </cofactor>
</comment>
<evidence type="ECO:0000256" key="6">
    <source>
        <dbReference type="ARBA" id="ARBA00022842"/>
    </source>
</evidence>
<keyword evidence="10" id="KW-1185">Reference proteome</keyword>
<dbReference type="GO" id="GO:0016787">
    <property type="term" value="F:hydrolase activity"/>
    <property type="evidence" value="ECO:0007669"/>
    <property type="project" value="UniProtKB-KW"/>
</dbReference>
<gene>
    <name evidence="9" type="ORF">NO1_0078</name>
</gene>
<evidence type="ECO:0000256" key="4">
    <source>
        <dbReference type="ARBA" id="ARBA00022723"/>
    </source>
</evidence>
<dbReference type="InterPro" id="IPR029060">
    <property type="entry name" value="PIN-like_dom_sf"/>
</dbReference>
<name>A0A388T7B5_TERA1</name>
<dbReference type="EMBL" id="BGZN01000001">
    <property type="protein sequence ID" value="GBR72568.1"/>
    <property type="molecule type" value="Genomic_DNA"/>
</dbReference>
<evidence type="ECO:0000256" key="5">
    <source>
        <dbReference type="ARBA" id="ARBA00022801"/>
    </source>
</evidence>
<reference evidence="9 10" key="1">
    <citation type="journal article" date="2019" name="ISME J.">
        <title>Genome analyses of uncultured TG2/ZB3 bacteria in 'Margulisbacteria' specifically attached to ectosymbiotic spirochetes of protists in the termite gut.</title>
        <authorList>
            <person name="Utami Y.D."/>
            <person name="Kuwahara H."/>
            <person name="Igai K."/>
            <person name="Murakami T."/>
            <person name="Sugaya K."/>
            <person name="Morikawa T."/>
            <person name="Nagura Y."/>
            <person name="Yuki M."/>
            <person name="Deevong P."/>
            <person name="Inoue T."/>
            <person name="Kihara K."/>
            <person name="Lo N."/>
            <person name="Yamada A."/>
            <person name="Ohkuma M."/>
            <person name="Hongoh Y."/>
        </authorList>
    </citation>
    <scope>NUCLEOTIDE SEQUENCE [LARGE SCALE GENOMIC DNA]</scope>
    <source>
        <strain evidence="9">NkOx7-01</strain>
    </source>
</reference>
<evidence type="ECO:0000256" key="7">
    <source>
        <dbReference type="ARBA" id="ARBA00038093"/>
    </source>
</evidence>
<dbReference type="PANTHER" id="PTHR33653:SF1">
    <property type="entry name" value="RIBONUCLEASE VAPC2"/>
    <property type="match status" value="1"/>
</dbReference>
<accession>A0A388T7B5</accession>
<keyword evidence="6" id="KW-0460">Magnesium</keyword>
<keyword evidence="2" id="KW-1277">Toxin-antitoxin system</keyword>
<dbReference type="Pfam" id="PF01850">
    <property type="entry name" value="PIN"/>
    <property type="match status" value="1"/>
</dbReference>
<keyword evidence="3" id="KW-0540">Nuclease</keyword>
<keyword evidence="4" id="KW-0479">Metal-binding</keyword>
<evidence type="ECO:0000256" key="1">
    <source>
        <dbReference type="ARBA" id="ARBA00001946"/>
    </source>
</evidence>
<dbReference type="Gene3D" id="3.40.50.1010">
    <property type="entry name" value="5'-nuclease"/>
    <property type="match status" value="1"/>
</dbReference>
<evidence type="ECO:0000313" key="10">
    <source>
        <dbReference type="Proteomes" id="UP000269352"/>
    </source>
</evidence>
<dbReference type="AlphaFoldDB" id="A0A388T7B5"/>
<evidence type="ECO:0000256" key="2">
    <source>
        <dbReference type="ARBA" id="ARBA00022649"/>
    </source>
</evidence>
<dbReference type="SUPFAM" id="SSF88723">
    <property type="entry name" value="PIN domain-like"/>
    <property type="match status" value="1"/>
</dbReference>
<evidence type="ECO:0000313" key="9">
    <source>
        <dbReference type="EMBL" id="GBR72568.1"/>
    </source>
</evidence>
<comment type="caution">
    <text evidence="9">The sequence shown here is derived from an EMBL/GenBank/DDBJ whole genome shotgun (WGS) entry which is preliminary data.</text>
</comment>
<evidence type="ECO:0000259" key="8">
    <source>
        <dbReference type="Pfam" id="PF01850"/>
    </source>
</evidence>
<organism evidence="9 10">
    <name type="scientific">Termititenax aidoneus</name>
    <dbReference type="NCBI Taxonomy" id="2218524"/>
    <lineage>
        <taxon>Bacteria</taxon>
        <taxon>Bacillati</taxon>
        <taxon>Candidatus Margulisiibacteriota</taxon>
        <taxon>Candidatus Termititenacia</taxon>
        <taxon>Candidatus Termititenacales</taxon>
        <taxon>Candidatus Termititenacaceae</taxon>
        <taxon>Candidatus Termititenax</taxon>
    </lineage>
</organism>
<dbReference type="Proteomes" id="UP000269352">
    <property type="component" value="Unassembled WGS sequence"/>
</dbReference>
<dbReference type="InterPro" id="IPR050556">
    <property type="entry name" value="Type_II_TA_system_RNase"/>
</dbReference>
<dbReference type="InterPro" id="IPR002716">
    <property type="entry name" value="PIN_dom"/>
</dbReference>
<protein>
    <submittedName>
        <fullName evidence="9">PIN domain protein</fullName>
    </submittedName>
</protein>
<comment type="similarity">
    <text evidence="7">Belongs to the PINc/VapC protein family.</text>
</comment>
<feature type="domain" description="PIN" evidence="8">
    <location>
        <begin position="3"/>
        <end position="116"/>
    </location>
</feature>
<dbReference type="PANTHER" id="PTHR33653">
    <property type="entry name" value="RIBONUCLEASE VAPC2"/>
    <property type="match status" value="1"/>
</dbReference>
<keyword evidence="5" id="KW-0378">Hydrolase</keyword>
<dbReference type="GO" id="GO:0046872">
    <property type="term" value="F:metal ion binding"/>
    <property type="evidence" value="ECO:0007669"/>
    <property type="project" value="UniProtKB-KW"/>
</dbReference>
<evidence type="ECO:0000256" key="3">
    <source>
        <dbReference type="ARBA" id="ARBA00022722"/>
    </source>
</evidence>
<proteinExistence type="inferred from homology"/>
<dbReference type="GO" id="GO:0004518">
    <property type="term" value="F:nuclease activity"/>
    <property type="evidence" value="ECO:0007669"/>
    <property type="project" value="UniProtKB-KW"/>
</dbReference>